<reference evidence="1" key="1">
    <citation type="journal article" date="2020" name="Stud. Mycol.">
        <title>101 Dothideomycetes genomes: a test case for predicting lifestyles and emergence of pathogens.</title>
        <authorList>
            <person name="Haridas S."/>
            <person name="Albert R."/>
            <person name="Binder M."/>
            <person name="Bloem J."/>
            <person name="Labutti K."/>
            <person name="Salamov A."/>
            <person name="Andreopoulos B."/>
            <person name="Baker S."/>
            <person name="Barry K."/>
            <person name="Bills G."/>
            <person name="Bluhm B."/>
            <person name="Cannon C."/>
            <person name="Castanera R."/>
            <person name="Culley D."/>
            <person name="Daum C."/>
            <person name="Ezra D."/>
            <person name="Gonzalez J."/>
            <person name="Henrissat B."/>
            <person name="Kuo A."/>
            <person name="Liang C."/>
            <person name="Lipzen A."/>
            <person name="Lutzoni F."/>
            <person name="Magnuson J."/>
            <person name="Mondo S."/>
            <person name="Nolan M."/>
            <person name="Ohm R."/>
            <person name="Pangilinan J."/>
            <person name="Park H.-J."/>
            <person name="Ramirez L."/>
            <person name="Alfaro M."/>
            <person name="Sun H."/>
            <person name="Tritt A."/>
            <person name="Yoshinaga Y."/>
            <person name="Zwiers L.-H."/>
            <person name="Turgeon B."/>
            <person name="Goodwin S."/>
            <person name="Spatafora J."/>
            <person name="Crous P."/>
            <person name="Grigoriev I."/>
        </authorList>
    </citation>
    <scope>NUCLEOTIDE SEQUENCE</scope>
    <source>
        <strain evidence="1">CBS 525.71</strain>
    </source>
</reference>
<proteinExistence type="predicted"/>
<sequence>MPQSAFEHGGSGKENLLATYSELPILDAKLNSPSSTTADTTRTFLPLSPMSSPHRRKVADPSSASTGCRESMFNGSAAAPKTRPRSAAGTPMYREAAANSITEHRIRGYRSSNSRKTVYIGPSIAGCGKNGLMLGSSKMGRPE</sequence>
<dbReference type="EMBL" id="MU006719">
    <property type="protein sequence ID" value="KAF2626765.1"/>
    <property type="molecule type" value="Genomic_DNA"/>
</dbReference>
<evidence type="ECO:0000313" key="1">
    <source>
        <dbReference type="EMBL" id="KAF2626765.1"/>
    </source>
</evidence>
<comment type="caution">
    <text evidence="1">The sequence shown here is derived from an EMBL/GenBank/DDBJ whole genome shotgun (WGS) entry which is preliminary data.</text>
</comment>
<name>A0ACB6RXL5_9PLEO</name>
<keyword evidence="2" id="KW-1185">Reference proteome</keyword>
<gene>
    <name evidence="1" type="ORF">BU25DRAFT_71699</name>
</gene>
<organism evidence="1 2">
    <name type="scientific">Macroventuria anomochaeta</name>
    <dbReference type="NCBI Taxonomy" id="301207"/>
    <lineage>
        <taxon>Eukaryota</taxon>
        <taxon>Fungi</taxon>
        <taxon>Dikarya</taxon>
        <taxon>Ascomycota</taxon>
        <taxon>Pezizomycotina</taxon>
        <taxon>Dothideomycetes</taxon>
        <taxon>Pleosporomycetidae</taxon>
        <taxon>Pleosporales</taxon>
        <taxon>Pleosporineae</taxon>
        <taxon>Didymellaceae</taxon>
        <taxon>Macroventuria</taxon>
    </lineage>
</organism>
<protein>
    <submittedName>
        <fullName evidence="1">Uncharacterized protein</fullName>
    </submittedName>
</protein>
<accession>A0ACB6RXL5</accession>
<evidence type="ECO:0000313" key="2">
    <source>
        <dbReference type="Proteomes" id="UP000799754"/>
    </source>
</evidence>
<dbReference type="Proteomes" id="UP000799754">
    <property type="component" value="Unassembled WGS sequence"/>
</dbReference>